<evidence type="ECO:0000256" key="3">
    <source>
        <dbReference type="ARBA" id="ARBA00022801"/>
    </source>
</evidence>
<protein>
    <recommendedName>
        <fullName evidence="9">DNA 3'-5' helicase</fullName>
        <ecNumber evidence="9">5.6.2.4</ecNumber>
    </recommendedName>
</protein>
<evidence type="ECO:0000256" key="6">
    <source>
        <dbReference type="ARBA" id="ARBA00023125"/>
    </source>
</evidence>
<organism evidence="14 15">
    <name type="scientific">Neobacillus massiliamazoniensis</name>
    <dbReference type="NCBI Taxonomy" id="1499688"/>
    <lineage>
        <taxon>Bacteria</taxon>
        <taxon>Bacillati</taxon>
        <taxon>Bacillota</taxon>
        <taxon>Bacilli</taxon>
        <taxon>Bacillales</taxon>
        <taxon>Bacillaceae</taxon>
        <taxon>Neobacillus</taxon>
    </lineage>
</organism>
<evidence type="ECO:0000256" key="4">
    <source>
        <dbReference type="ARBA" id="ARBA00022806"/>
    </source>
</evidence>
<feature type="binding site" evidence="11">
    <location>
        <begin position="159"/>
        <end position="166"/>
    </location>
    <ligand>
        <name>ATP</name>
        <dbReference type="ChEBI" id="CHEBI:30616"/>
    </ligand>
</feature>
<evidence type="ECO:0000256" key="2">
    <source>
        <dbReference type="ARBA" id="ARBA00022741"/>
    </source>
</evidence>
<keyword evidence="3 11" id="KW-0378">Hydrolase</keyword>
<dbReference type="Gene3D" id="1.10.10.160">
    <property type="match status" value="1"/>
</dbReference>
<dbReference type="EMBL" id="CVRB01000003">
    <property type="protein sequence ID" value="CRK83437.1"/>
    <property type="molecule type" value="Genomic_DNA"/>
</dbReference>
<dbReference type="Gene3D" id="3.40.50.300">
    <property type="entry name" value="P-loop containing nucleotide triphosphate hydrolases"/>
    <property type="match status" value="2"/>
</dbReference>
<dbReference type="PANTHER" id="PTHR11070">
    <property type="entry name" value="UVRD / RECB / PCRA DNA HELICASE FAMILY MEMBER"/>
    <property type="match status" value="1"/>
</dbReference>
<dbReference type="GO" id="GO:0005524">
    <property type="term" value="F:ATP binding"/>
    <property type="evidence" value="ECO:0007669"/>
    <property type="project" value="UniProtKB-UniRule"/>
</dbReference>
<dbReference type="CDD" id="cd17932">
    <property type="entry name" value="DEXQc_UvrD"/>
    <property type="match status" value="1"/>
</dbReference>
<dbReference type="GO" id="GO:0043138">
    <property type="term" value="F:3'-5' DNA helicase activity"/>
    <property type="evidence" value="ECO:0007669"/>
    <property type="project" value="UniProtKB-EC"/>
</dbReference>
<dbReference type="Proteomes" id="UP000199087">
    <property type="component" value="Unassembled WGS sequence"/>
</dbReference>
<evidence type="ECO:0000256" key="7">
    <source>
        <dbReference type="ARBA" id="ARBA00023235"/>
    </source>
</evidence>
<evidence type="ECO:0000313" key="15">
    <source>
        <dbReference type="Proteomes" id="UP000199087"/>
    </source>
</evidence>
<dbReference type="PROSITE" id="PS51217">
    <property type="entry name" value="UVRD_HELICASE_CTER"/>
    <property type="match status" value="1"/>
</dbReference>
<proteinExistence type="inferred from homology"/>
<keyword evidence="5 11" id="KW-0067">ATP-binding</keyword>
<dbReference type="InterPro" id="IPR014016">
    <property type="entry name" value="UvrD-like_ATP-bd"/>
</dbReference>
<keyword evidence="2 11" id="KW-0547">Nucleotide-binding</keyword>
<dbReference type="GO" id="GO:0003677">
    <property type="term" value="F:DNA binding"/>
    <property type="evidence" value="ECO:0007669"/>
    <property type="project" value="UniProtKB-KW"/>
</dbReference>
<dbReference type="PROSITE" id="PS51198">
    <property type="entry name" value="UVRD_HELICASE_ATP_BIND"/>
    <property type="match status" value="1"/>
</dbReference>
<dbReference type="RefSeq" id="WP_090635945.1">
    <property type="nucleotide sequence ID" value="NZ_CVRB01000003.1"/>
</dbReference>
<evidence type="ECO:0000313" key="14">
    <source>
        <dbReference type="EMBL" id="CRK83437.1"/>
    </source>
</evidence>
<evidence type="ECO:0000256" key="10">
    <source>
        <dbReference type="ARBA" id="ARBA00048988"/>
    </source>
</evidence>
<dbReference type="InterPro" id="IPR027417">
    <property type="entry name" value="P-loop_NTPase"/>
</dbReference>
<dbReference type="CDD" id="cd18807">
    <property type="entry name" value="SF1_C_UvrD"/>
    <property type="match status" value="1"/>
</dbReference>
<dbReference type="GO" id="GO:0016887">
    <property type="term" value="F:ATP hydrolysis activity"/>
    <property type="evidence" value="ECO:0007669"/>
    <property type="project" value="RHEA"/>
</dbReference>
<reference evidence="15" key="1">
    <citation type="submission" date="2015-05" db="EMBL/GenBank/DDBJ databases">
        <authorList>
            <person name="Urmite Genomes"/>
        </authorList>
    </citation>
    <scope>NUCLEOTIDE SEQUENCE [LARGE SCALE GENOMIC DNA]</scope>
    <source>
        <strain evidence="15">LF1</strain>
    </source>
</reference>
<name>A0A0U1NZM0_9BACI</name>
<evidence type="ECO:0000256" key="5">
    <source>
        <dbReference type="ARBA" id="ARBA00022840"/>
    </source>
</evidence>
<keyword evidence="6" id="KW-0238">DNA-binding</keyword>
<evidence type="ECO:0000259" key="12">
    <source>
        <dbReference type="PROSITE" id="PS51198"/>
    </source>
</evidence>
<dbReference type="GO" id="GO:0033202">
    <property type="term" value="C:DNA helicase complex"/>
    <property type="evidence" value="ECO:0007669"/>
    <property type="project" value="TreeGrafter"/>
</dbReference>
<accession>A0A0U1NZM0</accession>
<sequence length="769" mass="87951">MKIAIFHDKTIVLDHLDRDKYQQIYMAGKNGELHCPVCKKKVQLFLGIQESPYFFHIHSPIDHCPEPVSVDVKTEQTQTQELNGFQLPKGRMITETPKSVEVFRPAKTIEPTVIFTKTAVKNSLDGSPYLQQLAGNGVVLDDNQAAAVMETKGSLLVLAGAGSGKTRVLTARTAYMLHVEQIDPRTIMLVTFTSKAAAEMKSRLLTYPNINKSNLNQLVTGTFHSIFYRILMFHDAMNWTSDKLLKKEWQRDRILKEAGKELDLSEKEFAYDLALQQIGYWKNSLLLPHEVQPSSDFEEKTAFLYRKYEETKQRENLFDFDDMLIGCYQLFMSSPALLEQYQNRFHYFLIDEFQDINKVQYELINLLSGKHRNVCAVGDDDQSIYSFRGSDPNYILEFEKDFPYSNLVTLEQNYRSSHEIVTASNSIIAANKMRRAKKMNAQFSSETPPKMFFPFDEEEEATMIVTDLQAQIAQGANPSDFAILFRTNVSSRAVFERLASSNLPFRIDLDSEAFYDRYIVRSALSFLKISLNEDDSKALADILPLLFLKQAALKDLKAISILQDCSFLEAISHYKTAHPFQEKKLKKAVTLIRTLKHFSPLTAIEKIEKDLGFMDFLKKRGNESNMLEKGSDDLKDLKVASKGFNSIETLLAHADHMTATTKEIKNLSKHFTDAITLSTIHRAKGLEYSTVYLIGAVDGSLPHDYALDSFRNGDFSALEEERRLMYVAMTRAKQQLYLSVPQYRRGKKANRSRFLSSILSKKNKTYFCQ</sequence>
<keyword evidence="15" id="KW-1185">Reference proteome</keyword>
<dbReference type="Gene3D" id="1.10.486.10">
    <property type="entry name" value="PCRA, domain 4"/>
    <property type="match status" value="1"/>
</dbReference>
<dbReference type="InterPro" id="IPR013986">
    <property type="entry name" value="DExx_box_DNA_helicase_dom_sf"/>
</dbReference>
<dbReference type="GO" id="GO:0000725">
    <property type="term" value="P:recombinational repair"/>
    <property type="evidence" value="ECO:0007669"/>
    <property type="project" value="TreeGrafter"/>
</dbReference>
<evidence type="ECO:0000256" key="11">
    <source>
        <dbReference type="PROSITE-ProRule" id="PRU00560"/>
    </source>
</evidence>
<evidence type="ECO:0000259" key="13">
    <source>
        <dbReference type="PROSITE" id="PS51217"/>
    </source>
</evidence>
<dbReference type="EC" id="5.6.2.4" evidence="9"/>
<feature type="domain" description="UvrD-like helicase ATP-binding" evidence="12">
    <location>
        <begin position="138"/>
        <end position="417"/>
    </location>
</feature>
<dbReference type="PANTHER" id="PTHR11070:SF2">
    <property type="entry name" value="ATP-DEPENDENT DNA HELICASE SRS2"/>
    <property type="match status" value="1"/>
</dbReference>
<dbReference type="OrthoDB" id="9810135at2"/>
<dbReference type="InterPro" id="IPR014017">
    <property type="entry name" value="DNA_helicase_UvrD-like_C"/>
</dbReference>
<keyword evidence="4 11" id="KW-0347">Helicase</keyword>
<dbReference type="STRING" id="1499688.BN000_03406"/>
<evidence type="ECO:0000256" key="8">
    <source>
        <dbReference type="ARBA" id="ARBA00034617"/>
    </source>
</evidence>
<comment type="catalytic activity">
    <reaction evidence="10">
        <text>ATP + H2O = ADP + phosphate + H(+)</text>
        <dbReference type="Rhea" id="RHEA:13065"/>
        <dbReference type="ChEBI" id="CHEBI:15377"/>
        <dbReference type="ChEBI" id="CHEBI:15378"/>
        <dbReference type="ChEBI" id="CHEBI:30616"/>
        <dbReference type="ChEBI" id="CHEBI:43474"/>
        <dbReference type="ChEBI" id="CHEBI:456216"/>
        <dbReference type="EC" id="5.6.2.4"/>
    </reaction>
</comment>
<evidence type="ECO:0000256" key="1">
    <source>
        <dbReference type="ARBA" id="ARBA00009922"/>
    </source>
</evidence>
<feature type="domain" description="UvrD-like helicase C-terminal" evidence="13">
    <location>
        <begin position="418"/>
        <end position="685"/>
    </location>
</feature>
<dbReference type="Pfam" id="PF13361">
    <property type="entry name" value="UvrD_C"/>
    <property type="match status" value="1"/>
</dbReference>
<keyword evidence="7" id="KW-0413">Isomerase</keyword>
<gene>
    <name evidence="14" type="ORF">BN000_03406</name>
</gene>
<comment type="catalytic activity">
    <reaction evidence="8">
        <text>Couples ATP hydrolysis with the unwinding of duplex DNA by translocating in the 3'-5' direction.</text>
        <dbReference type="EC" id="5.6.2.4"/>
    </reaction>
</comment>
<dbReference type="SUPFAM" id="SSF52540">
    <property type="entry name" value="P-loop containing nucleoside triphosphate hydrolases"/>
    <property type="match status" value="1"/>
</dbReference>
<dbReference type="GO" id="GO:0005829">
    <property type="term" value="C:cytosol"/>
    <property type="evidence" value="ECO:0007669"/>
    <property type="project" value="TreeGrafter"/>
</dbReference>
<comment type="similarity">
    <text evidence="1">Belongs to the helicase family. UvrD subfamily.</text>
</comment>
<dbReference type="Pfam" id="PF00580">
    <property type="entry name" value="UvrD-helicase"/>
    <property type="match status" value="1"/>
</dbReference>
<dbReference type="InterPro" id="IPR000212">
    <property type="entry name" value="DNA_helicase_UvrD/REP"/>
</dbReference>
<dbReference type="AlphaFoldDB" id="A0A0U1NZM0"/>
<evidence type="ECO:0000256" key="9">
    <source>
        <dbReference type="ARBA" id="ARBA00034808"/>
    </source>
</evidence>